<organism evidence="4 6">
    <name type="scientific">Orbilia oligospora</name>
    <name type="common">Nematode-trapping fungus</name>
    <name type="synonym">Arthrobotrys oligospora</name>
    <dbReference type="NCBI Taxonomy" id="2813651"/>
    <lineage>
        <taxon>Eukaryota</taxon>
        <taxon>Fungi</taxon>
        <taxon>Dikarya</taxon>
        <taxon>Ascomycota</taxon>
        <taxon>Pezizomycotina</taxon>
        <taxon>Orbiliomycetes</taxon>
        <taxon>Orbiliales</taxon>
        <taxon>Orbiliaceae</taxon>
        <taxon>Orbilia</taxon>
    </lineage>
</organism>
<dbReference type="EMBL" id="WIPF01000131">
    <property type="protein sequence ID" value="KAF3205623.1"/>
    <property type="molecule type" value="Genomic_DNA"/>
</dbReference>
<comment type="caution">
    <text evidence="4">The sequence shown here is derived from an EMBL/GenBank/DDBJ whole genome shotgun (WGS) entry which is preliminary data.</text>
</comment>
<evidence type="ECO:0000313" key="3">
    <source>
        <dbReference type="EMBL" id="KAF3198395.1"/>
    </source>
</evidence>
<dbReference type="Proteomes" id="UP000483672">
    <property type="component" value="Unassembled WGS sequence"/>
</dbReference>
<dbReference type="Proteomes" id="UP000614610">
    <property type="component" value="Unassembled WGS sequence"/>
</dbReference>
<proteinExistence type="predicted"/>
<name>A0A6G1MFP9_ORBOL</name>
<dbReference type="Proteomes" id="UP000479691">
    <property type="component" value="Unassembled WGS sequence"/>
</dbReference>
<dbReference type="OrthoDB" id="5327150at2759"/>
<feature type="region of interest" description="Disordered" evidence="1">
    <location>
        <begin position="1"/>
        <end position="29"/>
    </location>
</feature>
<dbReference type="EMBL" id="JAABOE010000013">
    <property type="protein sequence ID" value="KAF3187714.1"/>
    <property type="molecule type" value="Genomic_DNA"/>
</dbReference>
<gene>
    <name evidence="4" type="ORF">TWF191_001788</name>
    <name evidence="3" type="ORF">TWF679_002064</name>
    <name evidence="2" type="ORF">TWF788_001933</name>
</gene>
<reference evidence="5 6" key="1">
    <citation type="submission" date="2019-06" db="EMBL/GenBank/DDBJ databases">
        <authorList>
            <person name="Palmer J.M."/>
        </authorList>
    </citation>
    <scope>NUCLEOTIDE SEQUENCE [LARGE SCALE GENOMIC DNA]</scope>
    <source>
        <strain evidence="4 6">TWF191</strain>
        <strain evidence="3">TWF679</strain>
        <strain evidence="2 5">TWF788</strain>
    </source>
</reference>
<evidence type="ECO:0000313" key="6">
    <source>
        <dbReference type="Proteomes" id="UP000483672"/>
    </source>
</evidence>
<accession>A0A6G1MFP9</accession>
<dbReference type="AlphaFoldDB" id="A0A6G1MFP9"/>
<evidence type="ECO:0000256" key="1">
    <source>
        <dbReference type="SAM" id="MobiDB-lite"/>
    </source>
</evidence>
<evidence type="ECO:0000313" key="4">
    <source>
        <dbReference type="EMBL" id="KAF3205623.1"/>
    </source>
</evidence>
<dbReference type="EMBL" id="WIWT01000134">
    <property type="protein sequence ID" value="KAF3198395.1"/>
    <property type="molecule type" value="Genomic_DNA"/>
</dbReference>
<feature type="compositionally biased region" description="Basic and acidic residues" evidence="1">
    <location>
        <begin position="1"/>
        <end position="10"/>
    </location>
</feature>
<protein>
    <submittedName>
        <fullName evidence="4">Uncharacterized protein</fullName>
    </submittedName>
</protein>
<evidence type="ECO:0000313" key="5">
    <source>
        <dbReference type="Proteomes" id="UP000479691"/>
    </source>
</evidence>
<evidence type="ECO:0000313" key="2">
    <source>
        <dbReference type="EMBL" id="KAF3187714.1"/>
    </source>
</evidence>
<sequence>MMPSRSESKSTRKSRKPSQARTVEVRDERRDLFTHHKRRNDLGVLGRLQGVEDIVFGAVEELGRAILGDKSGARRGAEVFEGGINTLFGYTNIENPKASGPLNGRGGRADISLLRDTYFEGYDAGIHAGLSRAEAEASWYNQPRQISDYRVTINPKCKSTFGNPKALKRGPDSELES</sequence>